<dbReference type="EMBL" id="VSSQ01003842">
    <property type="protein sequence ID" value="MPM22602.1"/>
    <property type="molecule type" value="Genomic_DNA"/>
</dbReference>
<accession>A0A644Y240</accession>
<protein>
    <recommendedName>
        <fullName evidence="3">tRNA dimethylallyltransferase</fullName>
        <ecNumber evidence="3">2.5.1.75</ecNumber>
    </recommendedName>
</protein>
<keyword evidence="5" id="KW-0819">tRNA processing</keyword>
<comment type="similarity">
    <text evidence="2">Belongs to the IPP transferase family.</text>
</comment>
<proteinExistence type="inferred from homology"/>
<evidence type="ECO:0000256" key="5">
    <source>
        <dbReference type="ARBA" id="ARBA00022694"/>
    </source>
</evidence>
<comment type="catalytic activity">
    <reaction evidence="9">
        <text>adenosine(37) in tRNA + dimethylallyl diphosphate = N(6)-dimethylallyladenosine(37) in tRNA + diphosphate</text>
        <dbReference type="Rhea" id="RHEA:26482"/>
        <dbReference type="Rhea" id="RHEA-COMP:10162"/>
        <dbReference type="Rhea" id="RHEA-COMP:10375"/>
        <dbReference type="ChEBI" id="CHEBI:33019"/>
        <dbReference type="ChEBI" id="CHEBI:57623"/>
        <dbReference type="ChEBI" id="CHEBI:74411"/>
        <dbReference type="ChEBI" id="CHEBI:74415"/>
        <dbReference type="EC" id="2.5.1.75"/>
    </reaction>
</comment>
<dbReference type="GO" id="GO:0052381">
    <property type="term" value="F:tRNA dimethylallyltransferase activity"/>
    <property type="evidence" value="ECO:0007669"/>
    <property type="project" value="UniProtKB-EC"/>
</dbReference>
<dbReference type="PANTHER" id="PTHR11088">
    <property type="entry name" value="TRNA DIMETHYLALLYLTRANSFERASE"/>
    <property type="match status" value="1"/>
</dbReference>
<dbReference type="InterPro" id="IPR027417">
    <property type="entry name" value="P-loop_NTPase"/>
</dbReference>
<evidence type="ECO:0000256" key="7">
    <source>
        <dbReference type="ARBA" id="ARBA00022840"/>
    </source>
</evidence>
<evidence type="ECO:0000313" key="10">
    <source>
        <dbReference type="EMBL" id="MPM22602.1"/>
    </source>
</evidence>
<dbReference type="GO" id="GO:0005524">
    <property type="term" value="F:ATP binding"/>
    <property type="evidence" value="ECO:0007669"/>
    <property type="project" value="UniProtKB-KW"/>
</dbReference>
<dbReference type="Gene3D" id="1.10.20.140">
    <property type="match status" value="1"/>
</dbReference>
<dbReference type="PANTHER" id="PTHR11088:SF60">
    <property type="entry name" value="TRNA DIMETHYLALLYLTRANSFERASE"/>
    <property type="match status" value="1"/>
</dbReference>
<evidence type="ECO:0000256" key="3">
    <source>
        <dbReference type="ARBA" id="ARBA00012665"/>
    </source>
</evidence>
<gene>
    <name evidence="10" type="primary">miaA_25</name>
    <name evidence="10" type="ORF">SDC9_69059</name>
</gene>
<evidence type="ECO:0000256" key="4">
    <source>
        <dbReference type="ARBA" id="ARBA00022679"/>
    </source>
</evidence>
<evidence type="ECO:0000256" key="6">
    <source>
        <dbReference type="ARBA" id="ARBA00022741"/>
    </source>
</evidence>
<name>A0A644Y240_9ZZZZ</name>
<comment type="cofactor">
    <cofactor evidence="1">
        <name>Mg(2+)</name>
        <dbReference type="ChEBI" id="CHEBI:18420"/>
    </cofactor>
</comment>
<evidence type="ECO:0000256" key="8">
    <source>
        <dbReference type="ARBA" id="ARBA00022842"/>
    </source>
</evidence>
<comment type="caution">
    <text evidence="10">The sequence shown here is derived from an EMBL/GenBank/DDBJ whole genome shotgun (WGS) entry which is preliminary data.</text>
</comment>
<keyword evidence="7" id="KW-0067">ATP-binding</keyword>
<keyword evidence="4 10" id="KW-0808">Transferase</keyword>
<evidence type="ECO:0000256" key="2">
    <source>
        <dbReference type="ARBA" id="ARBA00005842"/>
    </source>
</evidence>
<dbReference type="InterPro" id="IPR039657">
    <property type="entry name" value="Dimethylallyltransferase"/>
</dbReference>
<dbReference type="HAMAP" id="MF_00185">
    <property type="entry name" value="IPP_trans"/>
    <property type="match status" value="1"/>
</dbReference>
<dbReference type="GO" id="GO:0006400">
    <property type="term" value="P:tRNA modification"/>
    <property type="evidence" value="ECO:0007669"/>
    <property type="project" value="TreeGrafter"/>
</dbReference>
<evidence type="ECO:0000256" key="1">
    <source>
        <dbReference type="ARBA" id="ARBA00001946"/>
    </source>
</evidence>
<dbReference type="AlphaFoldDB" id="A0A644Y240"/>
<keyword evidence="6" id="KW-0547">Nucleotide-binding</keyword>
<organism evidence="10">
    <name type="scientific">bioreactor metagenome</name>
    <dbReference type="NCBI Taxonomy" id="1076179"/>
    <lineage>
        <taxon>unclassified sequences</taxon>
        <taxon>metagenomes</taxon>
        <taxon>ecological metagenomes</taxon>
    </lineage>
</organism>
<dbReference type="SUPFAM" id="SSF52540">
    <property type="entry name" value="P-loop containing nucleoside triphosphate hydrolases"/>
    <property type="match status" value="2"/>
</dbReference>
<dbReference type="EC" id="2.5.1.75" evidence="3"/>
<dbReference type="Pfam" id="PF01715">
    <property type="entry name" value="IPPT"/>
    <property type="match status" value="1"/>
</dbReference>
<dbReference type="NCBIfam" id="TIGR00174">
    <property type="entry name" value="miaA"/>
    <property type="match status" value="1"/>
</dbReference>
<keyword evidence="8" id="KW-0460">Magnesium</keyword>
<dbReference type="InterPro" id="IPR018022">
    <property type="entry name" value="IPT"/>
</dbReference>
<dbReference type="Gene3D" id="3.40.50.300">
    <property type="entry name" value="P-loop containing nucleotide triphosphate hydrolases"/>
    <property type="match status" value="1"/>
</dbReference>
<sequence>MNTLLVLMGPTGVGKTELSLQIAEQLKSPILSADSRQIYKQMTIGTAAPTDEQQRRVPHYFVGILEPEDYYSASQFEEEAVPLIENLLQTVPVVVMTGGSMMYIDAVCKGIDEIPTIDEKLREEVYALYQKEGLDAIRSRLKILDPVFYNQVDLKNPKRVVHALEVCLMSGKPYSSLRTNPRKERNFNIVKIGFTRNREELYRRINLRVNKMIEERLVEEARKLYPKRHLNSLNTVGYKELFEYFDGNCTLDFAIEKIKQHSRNYARKQMTWFKKDKGIKWINLSDNTSNVVEKSIRLITQSNS</sequence>
<reference evidence="10" key="1">
    <citation type="submission" date="2019-08" db="EMBL/GenBank/DDBJ databases">
        <authorList>
            <person name="Kucharzyk K."/>
            <person name="Murdoch R.W."/>
            <person name="Higgins S."/>
            <person name="Loffler F."/>
        </authorList>
    </citation>
    <scope>NUCLEOTIDE SEQUENCE</scope>
</reference>
<evidence type="ECO:0000256" key="9">
    <source>
        <dbReference type="ARBA" id="ARBA00049563"/>
    </source>
</evidence>